<evidence type="ECO:0000313" key="4">
    <source>
        <dbReference type="Proteomes" id="UP000035489"/>
    </source>
</evidence>
<feature type="domain" description="Hydantoinase/oxoprolinase N-terminal" evidence="2">
    <location>
        <begin position="2"/>
        <end position="174"/>
    </location>
</feature>
<dbReference type="GO" id="GO:0006749">
    <property type="term" value="P:glutathione metabolic process"/>
    <property type="evidence" value="ECO:0007669"/>
    <property type="project" value="TreeGrafter"/>
</dbReference>
<dbReference type="OrthoDB" id="9759608at2"/>
<gene>
    <name evidence="3" type="ORF">AA309_23090</name>
</gene>
<keyword evidence="4" id="KW-1185">Reference proteome</keyword>
<protein>
    <submittedName>
        <fullName evidence="3">Hydantoinase</fullName>
    </submittedName>
</protein>
<feature type="domain" description="Hydantoinase A/oxoprolinase" evidence="1">
    <location>
        <begin position="196"/>
        <end position="479"/>
    </location>
</feature>
<dbReference type="PANTHER" id="PTHR11365:SF23">
    <property type="entry name" value="HYPOTHETICAL 5-OXOPROLINASE (EUROFUNG)-RELATED"/>
    <property type="match status" value="1"/>
</dbReference>
<proteinExistence type="predicted"/>
<dbReference type="GO" id="GO:0017168">
    <property type="term" value="F:5-oxoprolinase (ATP-hydrolyzing) activity"/>
    <property type="evidence" value="ECO:0007669"/>
    <property type="project" value="TreeGrafter"/>
</dbReference>
<dbReference type="InterPro" id="IPR008040">
    <property type="entry name" value="Hydant_A_N"/>
</dbReference>
<dbReference type="Pfam" id="PF05378">
    <property type="entry name" value="Hydant_A_N"/>
    <property type="match status" value="1"/>
</dbReference>
<dbReference type="STRING" id="1225564.AA309_23090"/>
<evidence type="ECO:0000259" key="1">
    <source>
        <dbReference type="Pfam" id="PF01968"/>
    </source>
</evidence>
<dbReference type="InterPro" id="IPR045079">
    <property type="entry name" value="Oxoprolinase-like"/>
</dbReference>
<dbReference type="GO" id="GO:0005829">
    <property type="term" value="C:cytosol"/>
    <property type="evidence" value="ECO:0007669"/>
    <property type="project" value="TreeGrafter"/>
</dbReference>
<dbReference type="PANTHER" id="PTHR11365">
    <property type="entry name" value="5-OXOPROLINASE RELATED"/>
    <property type="match status" value="1"/>
</dbReference>
<comment type="caution">
    <text evidence="3">The sequence shown here is derived from an EMBL/GenBank/DDBJ whole genome shotgun (WGS) entry which is preliminary data.</text>
</comment>
<dbReference type="Proteomes" id="UP000035489">
    <property type="component" value="Unassembled WGS sequence"/>
</dbReference>
<organism evidence="3 4">
    <name type="scientific">Microvirga vignae</name>
    <dbReference type="NCBI Taxonomy" id="1225564"/>
    <lineage>
        <taxon>Bacteria</taxon>
        <taxon>Pseudomonadati</taxon>
        <taxon>Pseudomonadota</taxon>
        <taxon>Alphaproteobacteria</taxon>
        <taxon>Hyphomicrobiales</taxon>
        <taxon>Methylobacteriaceae</taxon>
        <taxon>Microvirga</taxon>
    </lineage>
</organism>
<dbReference type="PATRIC" id="fig|1225564.3.peg.6028"/>
<dbReference type="AlphaFoldDB" id="A0A0H1R7Z3"/>
<dbReference type="SUPFAM" id="SSF53067">
    <property type="entry name" value="Actin-like ATPase domain"/>
    <property type="match status" value="1"/>
</dbReference>
<dbReference type="Pfam" id="PF01968">
    <property type="entry name" value="Hydantoinase_A"/>
    <property type="match status" value="1"/>
</dbReference>
<evidence type="ECO:0000259" key="2">
    <source>
        <dbReference type="Pfam" id="PF05378"/>
    </source>
</evidence>
<dbReference type="InterPro" id="IPR002821">
    <property type="entry name" value="Hydantoinase_A"/>
</dbReference>
<sequence>MRLGVEVGGTFTDLIAIQGGDVRLLKVPSTPSEPEKAVLNAIDALGVSLKDISEFVHGSTVATNTILERKGFRTAFVTTAGFRDILEIQRHDRRNIYDINYQKPEPVILREDCFEVVERLDGRGSVIIPLDESGVKTTLIELLRTREYVSVAVCLLNAYENPEHERRVAKLIRDSLPDVRVTCSSDIIREFREYERASTTVLSAYVQPVIDRYLGRLEKGLADRGFAGSLSIMQSNGGRIPSEGMRRSCISAFLSGPAAGVVGAARQAARSGFDDLITFDMGGTSSDVCLIASGHVETSVQSEVDGLPIRYPMVDITTIGAGGGSIIWVDDGGMLRVGPRSAGANPGPACYGRGGTLPTVTDAHVVCGTLQPNTFLGGRMTLDPDAAGAAFGALADKLNSTPDDVADSALSLAAANIVRAIQAVSTERGRDPRDFALMPFGGAGPLCATEIADELGIRRIVIPPNPGVISAFGLLAADHVMIDVASHQAVLHDDMIGGFRDQIDLMVAKGRSECESLGLTGEVVNKILLDMRFSGQAFELQVPFTLEEFFAMDAQGLNERFRETYNAVFMLRAPGARPVEIVAIRLVTSVPNNAVPHLRWASTVSRDRRSVQVRRHGVVHDCQEIVVDQLVVGEPLKGPALIVSDTSSIFAEPGWSVVRDEAENLVLSKVDL</sequence>
<name>A0A0H1R7Z3_9HYPH</name>
<reference evidence="3 4" key="1">
    <citation type="submission" date="2015-05" db="EMBL/GenBank/DDBJ databases">
        <title>Draft genome sequence of Microvirga vignae strain BR3299, a novel nitrogen fixing bacteria isolated from Brazil semi-aired region.</title>
        <authorList>
            <person name="Zilli J.E."/>
            <person name="Passos S.R."/>
            <person name="Leite J."/>
            <person name="Baldani J.I."/>
            <person name="Xavier G.R."/>
            <person name="Rumjaneck N.G."/>
            <person name="Simoes-Araujo J.L."/>
        </authorList>
    </citation>
    <scope>NUCLEOTIDE SEQUENCE [LARGE SCALE GENOMIC DNA]</scope>
    <source>
        <strain evidence="3 4">BR3299</strain>
    </source>
</reference>
<evidence type="ECO:0000313" key="3">
    <source>
        <dbReference type="EMBL" id="KLK90941.1"/>
    </source>
</evidence>
<accession>A0A0H1R7Z3</accession>
<dbReference type="InterPro" id="IPR043129">
    <property type="entry name" value="ATPase_NBD"/>
</dbReference>
<dbReference type="EMBL" id="LCYG01000063">
    <property type="protein sequence ID" value="KLK90941.1"/>
    <property type="molecule type" value="Genomic_DNA"/>
</dbReference>